<dbReference type="Pfam" id="PF00149">
    <property type="entry name" value="Metallophos"/>
    <property type="match status" value="1"/>
</dbReference>
<dbReference type="InterPro" id="IPR014576">
    <property type="entry name" value="Pesterase_YhaO"/>
</dbReference>
<dbReference type="RefSeq" id="WP_069460713.1">
    <property type="nucleotide sequence ID" value="NZ_CP034909.1"/>
</dbReference>
<dbReference type="PANTHER" id="PTHR30337:SF7">
    <property type="entry name" value="PHOSPHOESTERASE"/>
    <property type="match status" value="1"/>
</dbReference>
<dbReference type="CDD" id="cd00840">
    <property type="entry name" value="MPP_Mre11_N"/>
    <property type="match status" value="1"/>
</dbReference>
<comment type="caution">
    <text evidence="3">The sequence shown here is derived from an EMBL/GenBank/DDBJ whole genome shotgun (WGS) entry which is preliminary data.</text>
</comment>
<keyword evidence="4" id="KW-1185">Reference proteome</keyword>
<evidence type="ECO:0000259" key="2">
    <source>
        <dbReference type="Pfam" id="PF00149"/>
    </source>
</evidence>
<evidence type="ECO:0000256" key="1">
    <source>
        <dbReference type="ARBA" id="ARBA00022801"/>
    </source>
</evidence>
<dbReference type="PANTHER" id="PTHR30337">
    <property type="entry name" value="COMPONENT OF ATP-DEPENDENT DSDNA EXONUCLEASE"/>
    <property type="match status" value="1"/>
</dbReference>
<dbReference type="InterPro" id="IPR050535">
    <property type="entry name" value="DNA_Repair-Maintenance_Comp"/>
</dbReference>
<feature type="domain" description="Calcineurin-like phosphoesterase" evidence="2">
    <location>
        <begin position="3"/>
        <end position="201"/>
    </location>
</feature>
<proteinExistence type="predicted"/>
<evidence type="ECO:0000313" key="3">
    <source>
        <dbReference type="EMBL" id="ODR89319.1"/>
    </source>
</evidence>
<keyword evidence="1" id="KW-0378">Hydrolase</keyword>
<reference evidence="4" key="1">
    <citation type="submission" date="2016-05" db="EMBL/GenBank/DDBJ databases">
        <authorList>
            <person name="Li Y."/>
        </authorList>
    </citation>
    <scope>NUCLEOTIDE SEQUENCE [LARGE SCALE GENOMIC DNA]</scope>
    <source>
        <strain evidence="4">YIC4027</strain>
    </source>
</reference>
<dbReference type="STRING" id="1752398.A8M32_23075"/>
<protein>
    <submittedName>
        <fullName evidence="3">Serine/threonine protein phosphatase</fullName>
    </submittedName>
</protein>
<sequence>MPFRFVHTADLHLDSPLRSLALRNAELANLVRNATRNALTRIVDLCLAEAVDALLIAGDLYDGTQTSMNTALFLAGELRRLDEAGIRTFVIRGNHDAQSQVTRELTLPASAHIFSGRSKPVLAKTLEDGRPVHIHGMSFADPHAAESLLPYFQAPVAGAINIGMLHTSLAGSAGHDPYAPCSLADLERHGFDYWALGHIHQRQVHGRNPCIVMPGMPQGRDINEAGVKGVTLVTIDEDGDPFLDERPIGTAVFERLRVDLTGVADWRAMLAEAGRQLSLLRNEVPADNLIVRVGLSGTTPLAWRLRRDADLVEAEIANLAAALGGCWIEKIEILCREGRNDEGRVGADPVGELAALVEGDVLPAFSFRSEMKSVAEELLQHLPAELRSLLAADEQRLEELVRDAAFAGSADVLSHLHGRSAGAGEGID</sequence>
<dbReference type="SUPFAM" id="SSF56300">
    <property type="entry name" value="Metallo-dependent phosphatases"/>
    <property type="match status" value="1"/>
</dbReference>
<dbReference type="GO" id="GO:0016787">
    <property type="term" value="F:hydrolase activity"/>
    <property type="evidence" value="ECO:0007669"/>
    <property type="project" value="UniProtKB-KW"/>
</dbReference>
<dbReference type="AlphaFoldDB" id="A0A1E3V714"/>
<dbReference type="Gene3D" id="3.60.21.10">
    <property type="match status" value="1"/>
</dbReference>
<name>A0A1E3V714_9HYPH</name>
<dbReference type="PIRSF" id="PIRSF033091">
    <property type="entry name" value="Pesterase_YhaO"/>
    <property type="match status" value="1"/>
</dbReference>
<evidence type="ECO:0000313" key="4">
    <source>
        <dbReference type="Proteomes" id="UP000094342"/>
    </source>
</evidence>
<dbReference type="InterPro" id="IPR029052">
    <property type="entry name" value="Metallo-depent_PP-like"/>
</dbReference>
<accession>A0A1E3V714</accession>
<dbReference type="InterPro" id="IPR004843">
    <property type="entry name" value="Calcineurin-like_PHP"/>
</dbReference>
<dbReference type="Proteomes" id="UP000094342">
    <property type="component" value="Unassembled WGS sequence"/>
</dbReference>
<gene>
    <name evidence="3" type="ORF">A8M32_23075</name>
</gene>
<dbReference type="EMBL" id="LYBW01000062">
    <property type="protein sequence ID" value="ODR89319.1"/>
    <property type="molecule type" value="Genomic_DNA"/>
</dbReference>
<dbReference type="OrthoDB" id="9773856at2"/>
<dbReference type="InterPro" id="IPR041796">
    <property type="entry name" value="Mre11_N"/>
</dbReference>
<organism evidence="3 4">
    <name type="scientific">Sinorhizobium alkalisoli</name>
    <dbReference type="NCBI Taxonomy" id="1752398"/>
    <lineage>
        <taxon>Bacteria</taxon>
        <taxon>Pseudomonadati</taxon>
        <taxon>Pseudomonadota</taxon>
        <taxon>Alphaproteobacteria</taxon>
        <taxon>Hyphomicrobiales</taxon>
        <taxon>Rhizobiaceae</taxon>
        <taxon>Sinorhizobium/Ensifer group</taxon>
        <taxon>Sinorhizobium</taxon>
    </lineage>
</organism>